<evidence type="ECO:0000313" key="3">
    <source>
        <dbReference type="Proteomes" id="UP000824232"/>
    </source>
</evidence>
<dbReference type="Proteomes" id="UP000824232">
    <property type="component" value="Unassembled WGS sequence"/>
</dbReference>
<evidence type="ECO:0000259" key="1">
    <source>
        <dbReference type="Pfam" id="PF00535"/>
    </source>
</evidence>
<protein>
    <submittedName>
        <fullName evidence="2">Glycosyltransferase family 2 protein</fullName>
    </submittedName>
</protein>
<dbReference type="SUPFAM" id="SSF53448">
    <property type="entry name" value="Nucleotide-diphospho-sugar transferases"/>
    <property type="match status" value="1"/>
</dbReference>
<organism evidence="2 3">
    <name type="scientific">Candidatus Onthousia excrementipullorum</name>
    <dbReference type="NCBI Taxonomy" id="2840884"/>
    <lineage>
        <taxon>Bacteria</taxon>
        <taxon>Bacillati</taxon>
        <taxon>Bacillota</taxon>
        <taxon>Bacilli</taxon>
        <taxon>Candidatus Onthousia</taxon>
    </lineage>
</organism>
<sequence>MSVKVSVIIPTYKRPAFICRAINSVLNQTYSNIEVIVVDDNDENCEDRKKMEEIMEQYKNNKKVIYLKHKKNKNGAAARNTGILQAKGDYITFLDDDDYFLKNRIKNILQKISEKGKKADLYYTGVIVIENNKIKKIVRNTKSGNLQKDILSQKSFFATGSNLFFSKKSLVDINGFDESFFRHQDLEVLVRYFSKYEVDYIEDFSVVKMEEDRSNVPNIDKMIEYRIKFLETFQKQINNFEKDEIKKIYTDNYYNLLVYLVRNRQLRNINKLDYFKKKYSPNLTFQKRIKLVLEIFDLYFPISKIYRFIRLKRTIKLLPDKTLIELKESEQYDR</sequence>
<gene>
    <name evidence="2" type="ORF">IAB38_03430</name>
</gene>
<dbReference type="Pfam" id="PF00535">
    <property type="entry name" value="Glycos_transf_2"/>
    <property type="match status" value="1"/>
</dbReference>
<dbReference type="InterPro" id="IPR029044">
    <property type="entry name" value="Nucleotide-diphossugar_trans"/>
</dbReference>
<dbReference type="AlphaFoldDB" id="A0A9D1DU65"/>
<proteinExistence type="predicted"/>
<evidence type="ECO:0000313" key="2">
    <source>
        <dbReference type="EMBL" id="HIR59081.1"/>
    </source>
</evidence>
<dbReference type="InterPro" id="IPR001173">
    <property type="entry name" value="Glyco_trans_2-like"/>
</dbReference>
<reference evidence="2" key="2">
    <citation type="journal article" date="2021" name="PeerJ">
        <title>Extensive microbial diversity within the chicken gut microbiome revealed by metagenomics and culture.</title>
        <authorList>
            <person name="Gilroy R."/>
            <person name="Ravi A."/>
            <person name="Getino M."/>
            <person name="Pursley I."/>
            <person name="Horton D.L."/>
            <person name="Alikhan N.F."/>
            <person name="Baker D."/>
            <person name="Gharbi K."/>
            <person name="Hall N."/>
            <person name="Watson M."/>
            <person name="Adriaenssens E.M."/>
            <person name="Foster-Nyarko E."/>
            <person name="Jarju S."/>
            <person name="Secka A."/>
            <person name="Antonio M."/>
            <person name="Oren A."/>
            <person name="Chaudhuri R.R."/>
            <person name="La Ragione R."/>
            <person name="Hildebrand F."/>
            <person name="Pallen M.J."/>
        </authorList>
    </citation>
    <scope>NUCLEOTIDE SEQUENCE</scope>
    <source>
        <strain evidence="2">CHK184-20233</strain>
    </source>
</reference>
<dbReference type="Gene3D" id="3.90.550.10">
    <property type="entry name" value="Spore Coat Polysaccharide Biosynthesis Protein SpsA, Chain A"/>
    <property type="match status" value="1"/>
</dbReference>
<dbReference type="CDD" id="cd00761">
    <property type="entry name" value="Glyco_tranf_GTA_type"/>
    <property type="match status" value="1"/>
</dbReference>
<dbReference type="PANTHER" id="PTHR22916:SF3">
    <property type="entry name" value="UDP-GLCNAC:BETAGAL BETA-1,3-N-ACETYLGLUCOSAMINYLTRANSFERASE-LIKE PROTEIN 1"/>
    <property type="match status" value="1"/>
</dbReference>
<reference evidence="2" key="1">
    <citation type="submission" date="2020-10" db="EMBL/GenBank/DDBJ databases">
        <authorList>
            <person name="Gilroy R."/>
        </authorList>
    </citation>
    <scope>NUCLEOTIDE SEQUENCE</scope>
    <source>
        <strain evidence="2">CHK184-20233</strain>
    </source>
</reference>
<accession>A0A9D1DU65</accession>
<feature type="domain" description="Glycosyltransferase 2-like" evidence="1">
    <location>
        <begin position="6"/>
        <end position="170"/>
    </location>
</feature>
<dbReference type="PANTHER" id="PTHR22916">
    <property type="entry name" value="GLYCOSYLTRANSFERASE"/>
    <property type="match status" value="1"/>
</dbReference>
<comment type="caution">
    <text evidence="2">The sequence shown here is derived from an EMBL/GenBank/DDBJ whole genome shotgun (WGS) entry which is preliminary data.</text>
</comment>
<dbReference type="GO" id="GO:0016758">
    <property type="term" value="F:hexosyltransferase activity"/>
    <property type="evidence" value="ECO:0007669"/>
    <property type="project" value="UniProtKB-ARBA"/>
</dbReference>
<name>A0A9D1DU65_9FIRM</name>
<dbReference type="EMBL" id="DVHC01000035">
    <property type="protein sequence ID" value="HIR59081.1"/>
    <property type="molecule type" value="Genomic_DNA"/>
</dbReference>